<gene>
    <name evidence="7" type="ORF">K7C98_08485</name>
</gene>
<comment type="caution">
    <text evidence="7">The sequence shown here is derived from an EMBL/GenBank/DDBJ whole genome shotgun (WGS) entry which is preliminary data.</text>
</comment>
<keyword evidence="3 7" id="KW-0418">Kinase</keyword>
<keyword evidence="8" id="KW-1185">Reference proteome</keyword>
<keyword evidence="7" id="KW-0723">Serine/threonine-protein kinase</keyword>
<evidence type="ECO:0000256" key="3">
    <source>
        <dbReference type="ARBA" id="ARBA00022777"/>
    </source>
</evidence>
<evidence type="ECO:0000313" key="7">
    <source>
        <dbReference type="EMBL" id="MBZ5709297.1"/>
    </source>
</evidence>
<dbReference type="Proteomes" id="UP001139031">
    <property type="component" value="Unassembled WGS sequence"/>
</dbReference>
<keyword evidence="4" id="KW-0067">ATP-binding</keyword>
<feature type="region of interest" description="Disordered" evidence="5">
    <location>
        <begin position="1"/>
        <end position="41"/>
    </location>
</feature>
<evidence type="ECO:0000259" key="6">
    <source>
        <dbReference type="PROSITE" id="PS50011"/>
    </source>
</evidence>
<dbReference type="PANTHER" id="PTHR43289:SF6">
    <property type="entry name" value="SERINE_THREONINE-PROTEIN KINASE NEKL-3"/>
    <property type="match status" value="1"/>
</dbReference>
<protein>
    <submittedName>
        <fullName evidence="7">Serine/threonine protein kinase</fullName>
    </submittedName>
</protein>
<dbReference type="PROSITE" id="PS50011">
    <property type="entry name" value="PROTEIN_KINASE_DOM"/>
    <property type="match status" value="1"/>
</dbReference>
<feature type="compositionally biased region" description="Polar residues" evidence="5">
    <location>
        <begin position="8"/>
        <end position="22"/>
    </location>
</feature>
<evidence type="ECO:0000256" key="1">
    <source>
        <dbReference type="ARBA" id="ARBA00022679"/>
    </source>
</evidence>
<dbReference type="Pfam" id="PF00069">
    <property type="entry name" value="Pkinase"/>
    <property type="match status" value="1"/>
</dbReference>
<proteinExistence type="predicted"/>
<feature type="compositionally biased region" description="Acidic residues" evidence="5">
    <location>
        <begin position="30"/>
        <end position="41"/>
    </location>
</feature>
<dbReference type="InterPro" id="IPR011009">
    <property type="entry name" value="Kinase-like_dom_sf"/>
</dbReference>
<feature type="region of interest" description="Disordered" evidence="5">
    <location>
        <begin position="395"/>
        <end position="451"/>
    </location>
</feature>
<dbReference type="Gene3D" id="3.30.200.20">
    <property type="entry name" value="Phosphorylase Kinase, domain 1"/>
    <property type="match status" value="1"/>
</dbReference>
<keyword evidence="1" id="KW-0808">Transferase</keyword>
<dbReference type="CDD" id="cd14014">
    <property type="entry name" value="STKc_PknB_like"/>
    <property type="match status" value="1"/>
</dbReference>
<dbReference type="SUPFAM" id="SSF56112">
    <property type="entry name" value="Protein kinase-like (PK-like)"/>
    <property type="match status" value="1"/>
</dbReference>
<organism evidence="7 8">
    <name type="scientific">Nannocystis pusilla</name>
    <dbReference type="NCBI Taxonomy" id="889268"/>
    <lineage>
        <taxon>Bacteria</taxon>
        <taxon>Pseudomonadati</taxon>
        <taxon>Myxococcota</taxon>
        <taxon>Polyangia</taxon>
        <taxon>Nannocystales</taxon>
        <taxon>Nannocystaceae</taxon>
        <taxon>Nannocystis</taxon>
    </lineage>
</organism>
<feature type="compositionally biased region" description="Polar residues" evidence="5">
    <location>
        <begin position="426"/>
        <end position="451"/>
    </location>
</feature>
<dbReference type="RefSeq" id="WP_224191074.1">
    <property type="nucleotide sequence ID" value="NZ_JAIRAU010000005.1"/>
</dbReference>
<dbReference type="GO" id="GO:0004674">
    <property type="term" value="F:protein serine/threonine kinase activity"/>
    <property type="evidence" value="ECO:0007669"/>
    <property type="project" value="UniProtKB-KW"/>
</dbReference>
<accession>A0ABS7TM51</accession>
<reference evidence="7" key="1">
    <citation type="submission" date="2021-08" db="EMBL/GenBank/DDBJ databases">
        <authorList>
            <person name="Stevens D.C."/>
        </authorList>
    </citation>
    <scope>NUCLEOTIDE SEQUENCE</scope>
    <source>
        <strain evidence="7">DSM 53165</strain>
    </source>
</reference>
<name>A0ABS7TM51_9BACT</name>
<dbReference type="InterPro" id="IPR000719">
    <property type="entry name" value="Prot_kinase_dom"/>
</dbReference>
<dbReference type="Gene3D" id="1.10.510.10">
    <property type="entry name" value="Transferase(Phosphotransferase) domain 1"/>
    <property type="match status" value="1"/>
</dbReference>
<evidence type="ECO:0000256" key="2">
    <source>
        <dbReference type="ARBA" id="ARBA00022741"/>
    </source>
</evidence>
<evidence type="ECO:0000256" key="4">
    <source>
        <dbReference type="ARBA" id="ARBA00022840"/>
    </source>
</evidence>
<dbReference type="PANTHER" id="PTHR43289">
    <property type="entry name" value="MITOGEN-ACTIVATED PROTEIN KINASE KINASE KINASE 20-RELATED"/>
    <property type="match status" value="1"/>
</dbReference>
<evidence type="ECO:0000256" key="5">
    <source>
        <dbReference type="SAM" id="MobiDB-lite"/>
    </source>
</evidence>
<feature type="compositionally biased region" description="Pro residues" evidence="5">
    <location>
        <begin position="403"/>
        <end position="415"/>
    </location>
</feature>
<evidence type="ECO:0000313" key="8">
    <source>
        <dbReference type="Proteomes" id="UP001139031"/>
    </source>
</evidence>
<dbReference type="EMBL" id="JAIRAU010000005">
    <property type="protein sequence ID" value="MBZ5709297.1"/>
    <property type="molecule type" value="Genomic_DNA"/>
</dbReference>
<keyword evidence="2" id="KW-0547">Nucleotide-binding</keyword>
<feature type="domain" description="Protein kinase" evidence="6">
    <location>
        <begin position="67"/>
        <end position="353"/>
    </location>
</feature>
<sequence>MDKHDGTSTEGTAGTADSASSTDPAGISDSSDDDGAADTIDENGGHDVAYLKPLDNDFSRQLLGHRYLLEKRISVGTVSTLYRAKDRRLGTTVAVKVLHPEYNKNSDLARRFAQEARLASQVRHQNLVPALDFGWLGGKRFIVFELVDGPTVHDLITEEPLPWRRATALICDLLAGLAALHEAGVAHRDISPVNCLVDTAHGERGRLIDLGYARLLDKRGRLDIAMQPKSKSKIIYGTEGYIELERLNGGRGDYRADIFSMGAVWYAMLMGRTPLDPAGLDEAFTPIVLPLPMPEPLVAVLRGALAPRKERHHSAVSMLRAIRDALQQIDAQEPQTRGGSLWTRRAVVLAPALAVGVVAAWLLPAVLRCPDPSLVAAATQNVETAPPILAEPAPAVAQSAPALPQPAPDPAPPVLPAEDISPPTAPSTWQTSDETILANSPSPKRNTTAPSSALRRALVACKSAAGARLDIEVAPGKAVTINDGPARGELGRCIEEALAKHPPKRPERFKL</sequence>